<dbReference type="Proteomes" id="UP000440732">
    <property type="component" value="Unassembled WGS sequence"/>
</dbReference>
<dbReference type="EMBL" id="QXGE01002440">
    <property type="protein sequence ID" value="KAE9281905.1"/>
    <property type="molecule type" value="Genomic_DNA"/>
</dbReference>
<dbReference type="Proteomes" id="UP000437068">
    <property type="component" value="Unassembled WGS sequence"/>
</dbReference>
<evidence type="ECO:0000313" key="3">
    <source>
        <dbReference type="EMBL" id="KAE9077750.1"/>
    </source>
</evidence>
<reference evidence="7 8" key="1">
    <citation type="submission" date="2018-08" db="EMBL/GenBank/DDBJ databases">
        <title>Genomic investigation of the strawberry pathogen Phytophthora fragariae indicates pathogenicity is determined by transcriptional variation in three key races.</title>
        <authorList>
            <person name="Adams T.M."/>
            <person name="Armitage A.D."/>
            <person name="Sobczyk M.K."/>
            <person name="Bates H.J."/>
            <person name="Dunwell J.M."/>
            <person name="Nellist C.F."/>
            <person name="Harrison R.J."/>
        </authorList>
    </citation>
    <scope>NUCLEOTIDE SEQUENCE [LARGE SCALE GENOMIC DNA]</scope>
    <source>
        <strain evidence="6 7">A4</strain>
        <strain evidence="5 10">BC-23</strain>
        <strain evidence="4 8">NOV-5</strain>
        <strain evidence="3 9">NOV-71</strain>
        <strain evidence="2 11">ONT-3</strain>
    </source>
</reference>
<name>A0A6A4C0Y5_9STRA</name>
<comment type="caution">
    <text evidence="6">The sequence shown here is derived from an EMBL/GenBank/DDBJ whole genome shotgun (WGS) entry which is preliminary data.</text>
</comment>
<protein>
    <submittedName>
        <fullName evidence="6">Uncharacterized protein</fullName>
    </submittedName>
</protein>
<evidence type="ECO:0000256" key="1">
    <source>
        <dbReference type="SAM" id="MobiDB-lite"/>
    </source>
</evidence>
<gene>
    <name evidence="6" type="ORF">PF001_g23564</name>
    <name evidence="5" type="ORF">PF004_g23293</name>
    <name evidence="4" type="ORF">PF006_g23304</name>
    <name evidence="3" type="ORF">PF007_g24129</name>
    <name evidence="2" type="ORF">PF010_g24403</name>
</gene>
<evidence type="ECO:0000313" key="10">
    <source>
        <dbReference type="Proteomes" id="UP000476176"/>
    </source>
</evidence>
<feature type="compositionally biased region" description="Acidic residues" evidence="1">
    <location>
        <begin position="1"/>
        <end position="10"/>
    </location>
</feature>
<evidence type="ECO:0000313" key="11">
    <source>
        <dbReference type="Proteomes" id="UP000488956"/>
    </source>
</evidence>
<dbReference type="AlphaFoldDB" id="A0A6A4C0Y5"/>
<dbReference type="EMBL" id="QXFZ01002375">
    <property type="protein sequence ID" value="KAE9077750.1"/>
    <property type="molecule type" value="Genomic_DNA"/>
</dbReference>
<dbReference type="Proteomes" id="UP000476176">
    <property type="component" value="Unassembled WGS sequence"/>
</dbReference>
<dbReference type="Proteomes" id="UP000488956">
    <property type="component" value="Unassembled WGS sequence"/>
</dbReference>
<sequence>MFGSESEEEGSSPPAGSASQASFTPTTSSPGSATSSAPPTEGSSAAASRGRPRVEVTATLSAADGTVQTGFTPVVTNVADVAEGSRKVSELGHLFLLPGFTAPGAQECWCLLQNLSAPDIPAEDPVSPCSEAGIAAFSDWANPRGNW</sequence>
<evidence type="ECO:0000313" key="2">
    <source>
        <dbReference type="EMBL" id="KAE9075185.1"/>
    </source>
</evidence>
<evidence type="ECO:0000313" key="7">
    <source>
        <dbReference type="Proteomes" id="UP000437068"/>
    </source>
</evidence>
<evidence type="ECO:0000313" key="9">
    <source>
        <dbReference type="Proteomes" id="UP000441208"/>
    </source>
</evidence>
<dbReference type="Proteomes" id="UP000441208">
    <property type="component" value="Unassembled WGS sequence"/>
</dbReference>
<evidence type="ECO:0000313" key="5">
    <source>
        <dbReference type="EMBL" id="KAE9185658.1"/>
    </source>
</evidence>
<evidence type="ECO:0000313" key="6">
    <source>
        <dbReference type="EMBL" id="KAE9281905.1"/>
    </source>
</evidence>
<dbReference type="EMBL" id="QXGC01002476">
    <property type="protein sequence ID" value="KAE9185658.1"/>
    <property type="molecule type" value="Genomic_DNA"/>
</dbReference>
<dbReference type="EMBL" id="QXFX01002625">
    <property type="protein sequence ID" value="KAE9075185.1"/>
    <property type="molecule type" value="Genomic_DNA"/>
</dbReference>
<evidence type="ECO:0000313" key="8">
    <source>
        <dbReference type="Proteomes" id="UP000440732"/>
    </source>
</evidence>
<organism evidence="6 7">
    <name type="scientific">Phytophthora fragariae</name>
    <dbReference type="NCBI Taxonomy" id="53985"/>
    <lineage>
        <taxon>Eukaryota</taxon>
        <taxon>Sar</taxon>
        <taxon>Stramenopiles</taxon>
        <taxon>Oomycota</taxon>
        <taxon>Peronosporomycetes</taxon>
        <taxon>Peronosporales</taxon>
        <taxon>Peronosporaceae</taxon>
        <taxon>Phytophthora</taxon>
    </lineage>
</organism>
<accession>A0A6A4C0Y5</accession>
<proteinExistence type="predicted"/>
<feature type="region of interest" description="Disordered" evidence="1">
    <location>
        <begin position="1"/>
        <end position="61"/>
    </location>
</feature>
<evidence type="ECO:0000313" key="4">
    <source>
        <dbReference type="EMBL" id="KAE9098680.1"/>
    </source>
</evidence>
<dbReference type="EMBL" id="QXGA01002387">
    <property type="protein sequence ID" value="KAE9098680.1"/>
    <property type="molecule type" value="Genomic_DNA"/>
</dbReference>
<feature type="compositionally biased region" description="Low complexity" evidence="1">
    <location>
        <begin position="11"/>
        <end position="40"/>
    </location>
</feature>